<comment type="catalytic activity">
    <reaction evidence="9">
        <text>L-cysteinyl-[protein] + (2E,6E)-farnesyl diphosphate = S-(2E,6E)-farnesyl-L-cysteinyl-[protein] + diphosphate</text>
        <dbReference type="Rhea" id="RHEA:13345"/>
        <dbReference type="Rhea" id="RHEA-COMP:10131"/>
        <dbReference type="Rhea" id="RHEA-COMP:11535"/>
        <dbReference type="ChEBI" id="CHEBI:29950"/>
        <dbReference type="ChEBI" id="CHEBI:33019"/>
        <dbReference type="ChEBI" id="CHEBI:86019"/>
        <dbReference type="ChEBI" id="CHEBI:175763"/>
    </reaction>
</comment>
<keyword evidence="4 9" id="KW-0637">Prenyltransferase</keyword>
<keyword evidence="8 9" id="KW-0862">Zinc</keyword>
<dbReference type="InterPro" id="IPR026872">
    <property type="entry name" value="FTB"/>
</dbReference>
<dbReference type="Proteomes" id="UP000614601">
    <property type="component" value="Unassembled WGS sequence"/>
</dbReference>
<gene>
    <name evidence="11" type="ORF">BOKJ2_LOCUS10151</name>
</gene>
<sequence>MEATKESQHQPHYESELGYHIGDPRFACDDQDSETVTSTAQKINEARVTDILDKHAKEEFYLNKEPHIKWFKENIALLPNGYAGQESSRTWFCFWCLHGLKLLGYKLTKEEEKQFIVFLKSCQNPEGGFGGAPGNYSHMATTYAAVMSLVTIGTEEALAVIDRKKLIDFYWTMKLPDGSFMLHETGEIDVRAVYCMIACCYVCGIMNEPLFEGVAGWLTRCQTYEGGFAGAPDCEAHGGYTLCGAAALVLLEKGHLIDAEGLLRFCAFKQLPFEGGFSGRTCKLVDTCYSYWVGASAIIAQTYLNPQPADFVAFNPKGLEEYILFACQCFSGGFRDKPGKCPDPYHSCYALAGLSLAQHQQGVSPNYDQPLSKLNVLLNVCEEQFEFAVDYFTRNPL</sequence>
<dbReference type="Proteomes" id="UP000783686">
    <property type="component" value="Unassembled WGS sequence"/>
</dbReference>
<dbReference type="InterPro" id="IPR008930">
    <property type="entry name" value="Terpenoid_cyclase/PrenylTrfase"/>
</dbReference>
<keyword evidence="5 9" id="KW-0808">Transferase</keyword>
<comment type="cofactor">
    <cofactor evidence="9">
        <name>Zn(2+)</name>
        <dbReference type="ChEBI" id="CHEBI:29105"/>
    </cofactor>
    <text evidence="9">Binds 1 zinc ion per subunit.</text>
</comment>
<dbReference type="InterPro" id="IPR001330">
    <property type="entry name" value="Prenyltrans"/>
</dbReference>
<evidence type="ECO:0000256" key="2">
    <source>
        <dbReference type="ARBA" id="ARBA00012702"/>
    </source>
</evidence>
<comment type="caution">
    <text evidence="11">The sequence shown here is derived from an EMBL/GenBank/DDBJ whole genome shotgun (WGS) entry which is preliminary data.</text>
</comment>
<dbReference type="Pfam" id="PF00432">
    <property type="entry name" value="Prenyltrans"/>
    <property type="match status" value="1"/>
</dbReference>
<accession>A0A811L547</accession>
<evidence type="ECO:0000256" key="4">
    <source>
        <dbReference type="ARBA" id="ARBA00022602"/>
    </source>
</evidence>
<dbReference type="GO" id="GO:0008270">
    <property type="term" value="F:zinc ion binding"/>
    <property type="evidence" value="ECO:0007669"/>
    <property type="project" value="UniProtKB-UniRule"/>
</dbReference>
<protein>
    <recommendedName>
        <fullName evidence="3 9">Protein farnesyltransferase subunit beta</fullName>
        <shortName evidence="9">FTase-beta</shortName>
        <ecNumber evidence="2 9">2.5.1.58</ecNumber>
    </recommendedName>
</protein>
<dbReference type="EC" id="2.5.1.58" evidence="2 9"/>
<dbReference type="OrthoDB" id="10261146at2759"/>
<evidence type="ECO:0000313" key="11">
    <source>
        <dbReference type="EMBL" id="CAD5223381.1"/>
    </source>
</evidence>
<evidence type="ECO:0000313" key="12">
    <source>
        <dbReference type="Proteomes" id="UP000614601"/>
    </source>
</evidence>
<dbReference type="EMBL" id="CAJFCW020000005">
    <property type="protein sequence ID" value="CAG9117693.1"/>
    <property type="molecule type" value="Genomic_DNA"/>
</dbReference>
<dbReference type="InterPro" id="IPR045089">
    <property type="entry name" value="PGGT1B-like"/>
</dbReference>
<evidence type="ECO:0000256" key="3">
    <source>
        <dbReference type="ARBA" id="ARBA00015798"/>
    </source>
</evidence>
<dbReference type="SUPFAM" id="SSF48239">
    <property type="entry name" value="Terpenoid cyclases/Protein prenyltransferases"/>
    <property type="match status" value="1"/>
</dbReference>
<reference evidence="11" key="1">
    <citation type="submission" date="2020-09" db="EMBL/GenBank/DDBJ databases">
        <authorList>
            <person name="Kikuchi T."/>
        </authorList>
    </citation>
    <scope>NUCLEOTIDE SEQUENCE</scope>
    <source>
        <strain evidence="11">SH1</strain>
    </source>
</reference>
<comment type="similarity">
    <text evidence="1 9">Belongs to the protein prenyltransferase subunit beta family.</text>
</comment>
<dbReference type="AlphaFoldDB" id="A0A811L547"/>
<evidence type="ECO:0000259" key="10">
    <source>
        <dbReference type="Pfam" id="PF00432"/>
    </source>
</evidence>
<feature type="domain" description="Prenyltransferase alpha-alpha toroid" evidence="10">
    <location>
        <begin position="62"/>
        <end position="379"/>
    </location>
</feature>
<comment type="function">
    <text evidence="9">Catalyzes the transfer of a farnesyl moiety from farnesyl diphosphate to a cysteine at the fourth position from the C-terminus of several proteins. The beta subunit is responsible for peptide-binding.</text>
</comment>
<evidence type="ECO:0000256" key="8">
    <source>
        <dbReference type="ARBA" id="ARBA00022833"/>
    </source>
</evidence>
<comment type="subunit">
    <text evidence="9">Heterodimer of an alpha and a beta subunit.</text>
</comment>
<dbReference type="GO" id="GO:0005965">
    <property type="term" value="C:protein farnesyltransferase complex"/>
    <property type="evidence" value="ECO:0007669"/>
    <property type="project" value="UniProtKB-UniRule"/>
</dbReference>
<evidence type="ECO:0000256" key="5">
    <source>
        <dbReference type="ARBA" id="ARBA00022679"/>
    </source>
</evidence>
<dbReference type="GO" id="GO:0004660">
    <property type="term" value="F:protein farnesyltransferase activity"/>
    <property type="evidence" value="ECO:0007669"/>
    <property type="project" value="UniProtKB-UniRule"/>
</dbReference>
<evidence type="ECO:0000256" key="7">
    <source>
        <dbReference type="ARBA" id="ARBA00022737"/>
    </source>
</evidence>
<keyword evidence="12" id="KW-1185">Reference proteome</keyword>
<dbReference type="EMBL" id="CAJFDH010000005">
    <property type="protein sequence ID" value="CAD5223381.1"/>
    <property type="molecule type" value="Genomic_DNA"/>
</dbReference>
<name>A0A811L547_9BILA</name>
<keyword evidence="6 9" id="KW-0479">Metal-binding</keyword>
<evidence type="ECO:0000256" key="9">
    <source>
        <dbReference type="RuleBase" id="RU365056"/>
    </source>
</evidence>
<proteinExistence type="inferred from homology"/>
<dbReference type="PANTHER" id="PTHR11774">
    <property type="entry name" value="GERANYLGERANYL TRANSFERASE TYPE BETA SUBUNIT"/>
    <property type="match status" value="1"/>
</dbReference>
<keyword evidence="7" id="KW-0677">Repeat</keyword>
<dbReference type="PANTHER" id="PTHR11774:SF6">
    <property type="entry name" value="PROTEIN FARNESYLTRANSFERASE SUBUNIT BETA"/>
    <property type="match status" value="1"/>
</dbReference>
<organism evidence="11 12">
    <name type="scientific">Bursaphelenchus okinawaensis</name>
    <dbReference type="NCBI Taxonomy" id="465554"/>
    <lineage>
        <taxon>Eukaryota</taxon>
        <taxon>Metazoa</taxon>
        <taxon>Ecdysozoa</taxon>
        <taxon>Nematoda</taxon>
        <taxon>Chromadorea</taxon>
        <taxon>Rhabditida</taxon>
        <taxon>Tylenchina</taxon>
        <taxon>Tylenchomorpha</taxon>
        <taxon>Aphelenchoidea</taxon>
        <taxon>Aphelenchoididae</taxon>
        <taxon>Bursaphelenchus</taxon>
    </lineage>
</organism>
<dbReference type="Gene3D" id="1.50.10.20">
    <property type="match status" value="1"/>
</dbReference>
<evidence type="ECO:0000256" key="6">
    <source>
        <dbReference type="ARBA" id="ARBA00022723"/>
    </source>
</evidence>
<evidence type="ECO:0000256" key="1">
    <source>
        <dbReference type="ARBA" id="ARBA00010497"/>
    </source>
</evidence>
<dbReference type="CDD" id="cd02893">
    <property type="entry name" value="FTase"/>
    <property type="match status" value="1"/>
</dbReference>
<dbReference type="GO" id="GO:0097354">
    <property type="term" value="P:prenylation"/>
    <property type="evidence" value="ECO:0007669"/>
    <property type="project" value="UniProtKB-UniRule"/>
</dbReference>